<dbReference type="Proteomes" id="UP000032027">
    <property type="component" value="Chromosome"/>
</dbReference>
<dbReference type="KEGG" id="nid:NPIRD3C_1381"/>
<reference evidence="2" key="1">
    <citation type="submission" date="2015-02" db="EMBL/GenBank/DDBJ databases">
        <title>Characterization of two novel Thaumarchaeota isolated from the Northern Adriatic Sea.</title>
        <authorList>
            <person name="Bayer B."/>
            <person name="Vojvoda J."/>
            <person name="Offre P."/>
            <person name="Srivastava A."/>
            <person name="Elisabeth N."/>
            <person name="Garcia J.A.L."/>
            <person name="Schleper C."/>
            <person name="Herndl G.J."/>
        </authorList>
    </citation>
    <scope>NUCLEOTIDE SEQUENCE [LARGE SCALE GENOMIC DNA]</scope>
    <source>
        <strain evidence="2">D3C</strain>
    </source>
</reference>
<dbReference type="RefSeq" id="WP_148703409.1">
    <property type="nucleotide sequence ID" value="NZ_CP010868.1"/>
</dbReference>
<dbReference type="GeneID" id="41600509"/>
<dbReference type="AlphaFoldDB" id="A0A0C5BS72"/>
<dbReference type="OrthoDB" id="3287at2157"/>
<proteinExistence type="predicted"/>
<evidence type="ECO:0000313" key="2">
    <source>
        <dbReference type="Proteomes" id="UP000032027"/>
    </source>
</evidence>
<reference evidence="1 2" key="2">
    <citation type="journal article" date="2016" name="ISME J.">
        <title>Physiological and genomic characterization of two novel marine thaumarchaeal strains indicates niche differentiation.</title>
        <authorList>
            <person name="Bayer B."/>
            <person name="Vojvoda J."/>
            <person name="Offre P."/>
            <person name="Alves R.J."/>
            <person name="Elisabeth N.H."/>
            <person name="Garcia J.A."/>
            <person name="Volland J.M."/>
            <person name="Srivastava A."/>
            <person name="Schleper C."/>
            <person name="Herndl G.J."/>
        </authorList>
    </citation>
    <scope>NUCLEOTIDE SEQUENCE [LARGE SCALE GENOMIC DNA]</scope>
    <source>
        <strain evidence="1 2">D3C</strain>
    </source>
</reference>
<keyword evidence="2" id="KW-1185">Reference proteome</keyword>
<protein>
    <submittedName>
        <fullName evidence="1">Uncharacterized protein</fullName>
    </submittedName>
</protein>
<reference evidence="1 2" key="3">
    <citation type="journal article" date="2019" name="Int. J. Syst. Evol. Microbiol.">
        <title>Nitrosopumilus adriaticus sp. nov. and Nitrosopumilus piranensis sp. nov., two ammonia-oxidizing archaea from the Adriatic Sea and members of the class Nitrososphaeria.</title>
        <authorList>
            <person name="Bayer B."/>
            <person name="Vojvoda J."/>
            <person name="Reinthaler T."/>
            <person name="Reyes C."/>
            <person name="Pinto M."/>
            <person name="Herndl G.J."/>
        </authorList>
    </citation>
    <scope>NUCLEOTIDE SEQUENCE [LARGE SCALE GENOMIC DNA]</scope>
    <source>
        <strain evidence="1 2">D3C</strain>
    </source>
</reference>
<organism evidence="1 2">
    <name type="scientific">Nitrosopumilus piranensis</name>
    <dbReference type="NCBI Taxonomy" id="1582439"/>
    <lineage>
        <taxon>Archaea</taxon>
        <taxon>Nitrososphaerota</taxon>
        <taxon>Nitrososphaeria</taxon>
        <taxon>Nitrosopumilales</taxon>
        <taxon>Nitrosopumilaceae</taxon>
        <taxon>Nitrosopumilus</taxon>
    </lineage>
</organism>
<evidence type="ECO:0000313" key="1">
    <source>
        <dbReference type="EMBL" id="AJM92593.1"/>
    </source>
</evidence>
<gene>
    <name evidence="1" type="ORF">NPIRD3C_1381</name>
</gene>
<name>A0A0C5BS72_9ARCH</name>
<dbReference type="EMBL" id="CP010868">
    <property type="protein sequence ID" value="AJM92593.1"/>
    <property type="molecule type" value="Genomic_DNA"/>
</dbReference>
<dbReference type="PATRIC" id="fig|1582439.9.peg.1427"/>
<sequence length="70" mass="8133">MKHVIIFVIVSILLIPGIISIVEAHPHATVELTDSHSHILADEKFHDDFWIHTFDQVIFSMTDFFNSLFR</sequence>
<accession>A0A0C5BS72</accession>
<dbReference type="HOGENOM" id="CLU_202265_0_0_2"/>